<dbReference type="GO" id="GO:0005524">
    <property type="term" value="F:ATP binding"/>
    <property type="evidence" value="ECO:0007669"/>
    <property type="project" value="UniProtKB-UniRule"/>
</dbReference>
<dbReference type="AlphaFoldDB" id="A0A1I0MB13"/>
<dbReference type="RefSeq" id="WP_091914486.1">
    <property type="nucleotide sequence ID" value="NZ_FOIQ01000001.1"/>
</dbReference>
<dbReference type="GO" id="GO:0005829">
    <property type="term" value="C:cytosol"/>
    <property type="evidence" value="ECO:0007669"/>
    <property type="project" value="TreeGrafter"/>
</dbReference>
<keyword evidence="14" id="KW-1185">Reference proteome</keyword>
<evidence type="ECO:0000256" key="2">
    <source>
        <dbReference type="ARBA" id="ARBA00022801"/>
    </source>
</evidence>
<gene>
    <name evidence="13" type="ORF">SAMN04487850_0506</name>
</gene>
<dbReference type="GO" id="GO:0043138">
    <property type="term" value="F:3'-5' DNA helicase activity"/>
    <property type="evidence" value="ECO:0007669"/>
    <property type="project" value="UniProtKB-EC"/>
</dbReference>
<dbReference type="GO" id="GO:0004527">
    <property type="term" value="F:exonuclease activity"/>
    <property type="evidence" value="ECO:0007669"/>
    <property type="project" value="UniProtKB-KW"/>
</dbReference>
<evidence type="ECO:0000256" key="4">
    <source>
        <dbReference type="ARBA" id="ARBA00022840"/>
    </source>
</evidence>
<accession>A0A1I0MB13</accession>
<evidence type="ECO:0000256" key="3">
    <source>
        <dbReference type="ARBA" id="ARBA00022806"/>
    </source>
</evidence>
<keyword evidence="4 9" id="KW-0067">ATP-binding</keyword>
<keyword evidence="13" id="KW-0269">Exonuclease</keyword>
<evidence type="ECO:0000259" key="12">
    <source>
        <dbReference type="PROSITE" id="PS51217"/>
    </source>
</evidence>
<evidence type="ECO:0000256" key="6">
    <source>
        <dbReference type="ARBA" id="ARBA00034617"/>
    </source>
</evidence>
<evidence type="ECO:0000313" key="14">
    <source>
        <dbReference type="Proteomes" id="UP000199373"/>
    </source>
</evidence>
<dbReference type="Gene3D" id="3.40.50.300">
    <property type="entry name" value="P-loop containing nucleotide triphosphate hydrolases"/>
    <property type="match status" value="4"/>
</dbReference>
<evidence type="ECO:0000256" key="7">
    <source>
        <dbReference type="ARBA" id="ARBA00034808"/>
    </source>
</evidence>
<dbReference type="EMBL" id="FOIQ01000001">
    <property type="protein sequence ID" value="SEV85553.1"/>
    <property type="molecule type" value="Genomic_DNA"/>
</dbReference>
<dbReference type="SUPFAM" id="SSF52540">
    <property type="entry name" value="P-loop containing nucleoside triphosphate hydrolases"/>
    <property type="match status" value="1"/>
</dbReference>
<evidence type="ECO:0000256" key="8">
    <source>
        <dbReference type="ARBA" id="ARBA00048988"/>
    </source>
</evidence>
<feature type="domain" description="UvrD-like helicase ATP-binding" evidence="11">
    <location>
        <begin position="1"/>
        <end position="470"/>
    </location>
</feature>
<dbReference type="PROSITE" id="PS51198">
    <property type="entry name" value="UVRD_HELICASE_ATP_BIND"/>
    <property type="match status" value="1"/>
</dbReference>
<proteinExistence type="predicted"/>
<dbReference type="Pfam" id="PF00580">
    <property type="entry name" value="UvrD-helicase"/>
    <property type="match status" value="1"/>
</dbReference>
<evidence type="ECO:0000256" key="9">
    <source>
        <dbReference type="PROSITE-ProRule" id="PRU00560"/>
    </source>
</evidence>
<protein>
    <recommendedName>
        <fullName evidence="7">DNA 3'-5' helicase</fullName>
        <ecNumber evidence="7">5.6.2.4</ecNumber>
    </recommendedName>
</protein>
<organism evidence="13 14">
    <name type="scientific">Prevotella aff. ruminicola Tc2-24</name>
    <dbReference type="NCBI Taxonomy" id="81582"/>
    <lineage>
        <taxon>Bacteria</taxon>
        <taxon>Pseudomonadati</taxon>
        <taxon>Bacteroidota</taxon>
        <taxon>Bacteroidia</taxon>
        <taxon>Bacteroidales</taxon>
        <taxon>Prevotellaceae</taxon>
        <taxon>Prevotella</taxon>
    </lineage>
</organism>
<evidence type="ECO:0000256" key="5">
    <source>
        <dbReference type="ARBA" id="ARBA00023235"/>
    </source>
</evidence>
<dbReference type="GO" id="GO:0003677">
    <property type="term" value="F:DNA binding"/>
    <property type="evidence" value="ECO:0007669"/>
    <property type="project" value="InterPro"/>
</dbReference>
<dbReference type="GO" id="GO:0016887">
    <property type="term" value="F:ATP hydrolysis activity"/>
    <property type="evidence" value="ECO:0007669"/>
    <property type="project" value="RHEA"/>
</dbReference>
<feature type="binding site" evidence="9">
    <location>
        <begin position="14"/>
        <end position="21"/>
    </location>
    <ligand>
        <name>ATP</name>
        <dbReference type="ChEBI" id="CHEBI:30616"/>
    </ligand>
</feature>
<dbReference type="InterPro" id="IPR027417">
    <property type="entry name" value="P-loop_NTPase"/>
</dbReference>
<dbReference type="PANTHER" id="PTHR11070:SF67">
    <property type="entry name" value="DNA 3'-5' HELICASE"/>
    <property type="match status" value="1"/>
</dbReference>
<keyword evidence="3 9" id="KW-0347">Helicase</keyword>
<name>A0A1I0MB13_9BACT</name>
<evidence type="ECO:0000256" key="10">
    <source>
        <dbReference type="SAM" id="Coils"/>
    </source>
</evidence>
<dbReference type="EC" id="5.6.2.4" evidence="7"/>
<dbReference type="Proteomes" id="UP000199373">
    <property type="component" value="Unassembled WGS sequence"/>
</dbReference>
<dbReference type="PANTHER" id="PTHR11070">
    <property type="entry name" value="UVRD / RECB / PCRA DNA HELICASE FAMILY MEMBER"/>
    <property type="match status" value="1"/>
</dbReference>
<dbReference type="GO" id="GO:0000725">
    <property type="term" value="P:recombinational repair"/>
    <property type="evidence" value="ECO:0007669"/>
    <property type="project" value="TreeGrafter"/>
</dbReference>
<dbReference type="PROSITE" id="PS51217">
    <property type="entry name" value="UVRD_HELICASE_CTER"/>
    <property type="match status" value="1"/>
</dbReference>
<comment type="catalytic activity">
    <reaction evidence="6">
        <text>Couples ATP hydrolysis with the unwinding of duplex DNA by translocating in the 3'-5' direction.</text>
        <dbReference type="EC" id="5.6.2.4"/>
    </reaction>
</comment>
<keyword evidence="13" id="KW-0540">Nuclease</keyword>
<dbReference type="InterPro" id="IPR000212">
    <property type="entry name" value="DNA_helicase_UvrD/REP"/>
</dbReference>
<evidence type="ECO:0000259" key="11">
    <source>
        <dbReference type="PROSITE" id="PS51198"/>
    </source>
</evidence>
<dbReference type="InterPro" id="IPR014016">
    <property type="entry name" value="UvrD-like_ATP-bd"/>
</dbReference>
<comment type="catalytic activity">
    <reaction evidence="8">
        <text>ATP + H2O = ADP + phosphate + H(+)</text>
        <dbReference type="Rhea" id="RHEA:13065"/>
        <dbReference type="ChEBI" id="CHEBI:15377"/>
        <dbReference type="ChEBI" id="CHEBI:15378"/>
        <dbReference type="ChEBI" id="CHEBI:30616"/>
        <dbReference type="ChEBI" id="CHEBI:43474"/>
        <dbReference type="ChEBI" id="CHEBI:456216"/>
        <dbReference type="EC" id="5.6.2.4"/>
    </reaction>
</comment>
<feature type="coiled-coil region" evidence="10">
    <location>
        <begin position="493"/>
        <end position="520"/>
    </location>
</feature>
<feature type="domain" description="UvrD-like helicase C-terminal" evidence="12">
    <location>
        <begin position="493"/>
        <end position="741"/>
    </location>
</feature>
<keyword evidence="2 9" id="KW-0378">Hydrolase</keyword>
<evidence type="ECO:0000313" key="13">
    <source>
        <dbReference type="EMBL" id="SEV85553.1"/>
    </source>
</evidence>
<evidence type="ECO:0000256" key="1">
    <source>
        <dbReference type="ARBA" id="ARBA00022741"/>
    </source>
</evidence>
<dbReference type="Pfam" id="PF13361">
    <property type="entry name" value="UvrD_C"/>
    <property type="match status" value="2"/>
</dbReference>
<keyword evidence="1 9" id="KW-0547">Nucleotide-binding</keyword>
<dbReference type="InterPro" id="IPR014017">
    <property type="entry name" value="DNA_helicase_UvrD-like_C"/>
</dbReference>
<keyword evidence="5" id="KW-0413">Isomerase</keyword>
<reference evidence="13 14" key="1">
    <citation type="submission" date="2016-10" db="EMBL/GenBank/DDBJ databases">
        <authorList>
            <person name="de Groot N.N."/>
        </authorList>
    </citation>
    <scope>NUCLEOTIDE SEQUENCE [LARGE SCALE GENOMIC DNA]</scope>
    <source>
        <strain evidence="13 14">TC2-24</strain>
    </source>
</reference>
<sequence length="1075" mass="123673">MVTNKRKPLTVYKASAGSGKTFTLATEYIRLLIENPQSYRTILAVTFTNKATEEMKTRILSQLYGIWKQLPDSDKYMDAVQKSTGFGTKMISERAGISLNNLIHNYNYFQVQTIDTFFQSVLRNMARELDLTTNLRIGLNDTQVEEMAVDQMIEDLSTTDIVLQWIMKYILESISDDKSWNVISQIKKFGRTIFRDEYKEVSDDLEKKLAEPGFFDNYTAQLREIRQQTEDRMKEIGESFFDTLEGEGLTVDDLAKKSRGIAGFFLKLRKGIFDPSIENATVANCLDNPEGWCTKSHPQHEYIVSLAETSLGKILRYAVEERPRQWRLYKSADLTLRHLSQLRLLSSIERKVHEINENANRFLLSNTQQLLHSLIDSSDSPFIFEKIGTQLHHVMIDEFQDTSTVQWKNFKVLLSDVISHEEDGSLIVGDVKQSIYRWRAGDWRLLNGIEQQFSDQQMEVRSLSTNYRSERNIITFNNTFFQHAVKLEYQGQSELSKTEAEELNRAYADVRQQVPDHRQDNGYVHVELLPADDYQQQTLQRLTTTVSELQSQGVSLRDIAILVRSNAHIPLIARHFLEEMPEVTIVSDEAFRLDASCAVRLLIHALRLLVHPDDILTKAAIIKSYQTDILQTTVRDQELLLATNDLDKLLPEAYIQHTDELLTMPIYDLVETLFTIFDLERLEEQSAYIHTFYDYLTDYIKENTTDIEAFLTEWDETICGKTIQSDETDGVRILSIHKSKGLEYGYVILPFCDWQMEKSGNILWCRPAEAPFSDLPIAPIDYSQKQMVGTIYEGDYMHEHLQNTVDNLNLLYVAFTRSRRGLFVIGKRDAKNSRCALIQECLPLVAQDMSGATLEGVDDEQQPIVFSYGALGAPGQSDDHDAPSPNPFLQSPAPIHIGMKSFRRKVSFRQSNRSRVFMEGHDGEGAQQMSFIQTGSVLHEIFSTIRTTADIPDALQRLQSEGVLYDDHITAEKIGEMIRKRLSDPRVTEWFSPGWTLFNECTILTTEDGQVKERRPDRVMTDGQRWVVVDFKFGSPKPDYPDQVREYMSLLASMGHQHITGYLWYVYSNKIEEVK</sequence>
<keyword evidence="10" id="KW-0175">Coiled coil</keyword>